<dbReference type="GO" id="GO:0016020">
    <property type="term" value="C:membrane"/>
    <property type="evidence" value="ECO:0007669"/>
    <property type="project" value="TreeGrafter"/>
</dbReference>
<dbReference type="RefSeq" id="XP_020433021.1">
    <property type="nucleotide sequence ID" value="XM_020577001.1"/>
</dbReference>
<evidence type="ECO:0000313" key="3">
    <source>
        <dbReference type="Proteomes" id="UP000001396"/>
    </source>
</evidence>
<evidence type="ECO:0000256" key="1">
    <source>
        <dbReference type="SAM" id="MobiDB-lite"/>
    </source>
</evidence>
<dbReference type="EMBL" id="ADBJ01000027">
    <property type="protein sequence ID" value="EFA80903.1"/>
    <property type="molecule type" value="Genomic_DNA"/>
</dbReference>
<dbReference type="GeneID" id="31361621"/>
<dbReference type="STRING" id="670386.D3BCB3"/>
<gene>
    <name evidence="2" type="primary">osbE</name>
    <name evidence="2" type="ORF">PPL_06138</name>
</gene>
<reference evidence="2 3" key="1">
    <citation type="journal article" date="2011" name="Genome Res.">
        <title>Phylogeny-wide analysis of social amoeba genomes highlights ancient origins for complex intercellular communication.</title>
        <authorList>
            <person name="Heidel A.J."/>
            <person name="Lawal H.M."/>
            <person name="Felder M."/>
            <person name="Schilde C."/>
            <person name="Helps N.R."/>
            <person name="Tunggal B."/>
            <person name="Rivero F."/>
            <person name="John U."/>
            <person name="Schleicher M."/>
            <person name="Eichinger L."/>
            <person name="Platzer M."/>
            <person name="Noegel A.A."/>
            <person name="Schaap P."/>
            <person name="Gloeckner G."/>
        </authorList>
    </citation>
    <scope>NUCLEOTIDE SEQUENCE [LARGE SCALE GENOMIC DNA]</scope>
    <source>
        <strain evidence="3">ATCC 26659 / Pp 5 / PN500</strain>
    </source>
</reference>
<dbReference type="InParanoid" id="D3BCB3"/>
<feature type="region of interest" description="Disordered" evidence="1">
    <location>
        <begin position="1"/>
        <end position="37"/>
    </location>
</feature>
<comment type="caution">
    <text evidence="2">The sequence shown here is derived from an EMBL/GenBank/DDBJ whole genome shotgun (WGS) entry which is preliminary data.</text>
</comment>
<dbReference type="GO" id="GO:0005829">
    <property type="term" value="C:cytosol"/>
    <property type="evidence" value="ECO:0007669"/>
    <property type="project" value="TreeGrafter"/>
</dbReference>
<accession>D3BCB3</accession>
<keyword evidence="3" id="KW-1185">Reference proteome</keyword>
<dbReference type="Gene3D" id="2.40.160.120">
    <property type="match status" value="1"/>
</dbReference>
<evidence type="ECO:0000313" key="2">
    <source>
        <dbReference type="EMBL" id="EFA80903.1"/>
    </source>
</evidence>
<feature type="compositionally biased region" description="Basic and acidic residues" evidence="1">
    <location>
        <begin position="1"/>
        <end position="19"/>
    </location>
</feature>
<name>D3BCB3_HETP5</name>
<organism evidence="2 3">
    <name type="scientific">Heterostelium pallidum (strain ATCC 26659 / Pp 5 / PN500)</name>
    <name type="common">Cellular slime mold</name>
    <name type="synonym">Polysphondylium pallidum</name>
    <dbReference type="NCBI Taxonomy" id="670386"/>
    <lineage>
        <taxon>Eukaryota</taxon>
        <taxon>Amoebozoa</taxon>
        <taxon>Evosea</taxon>
        <taxon>Eumycetozoa</taxon>
        <taxon>Dictyostelia</taxon>
        <taxon>Acytosteliales</taxon>
        <taxon>Acytosteliaceae</taxon>
        <taxon>Heterostelium</taxon>
    </lineage>
</organism>
<dbReference type="GO" id="GO:0032934">
    <property type="term" value="F:sterol binding"/>
    <property type="evidence" value="ECO:0007669"/>
    <property type="project" value="TreeGrafter"/>
</dbReference>
<dbReference type="Proteomes" id="UP000001396">
    <property type="component" value="Unassembled WGS sequence"/>
</dbReference>
<proteinExistence type="predicted"/>
<dbReference type="InterPro" id="IPR037239">
    <property type="entry name" value="OSBP_sf"/>
</dbReference>
<dbReference type="SUPFAM" id="SSF144000">
    <property type="entry name" value="Oxysterol-binding protein-like"/>
    <property type="match status" value="1"/>
</dbReference>
<dbReference type="PANTHER" id="PTHR10972">
    <property type="entry name" value="OXYSTEROL-BINDING PROTEIN-RELATED"/>
    <property type="match status" value="1"/>
</dbReference>
<sequence length="381" mass="42936">MGKSKNLEDVGETLPHETVAHTTTTTTNATSAAAEDGEEGGTLIGSIIKNIKVGGDLTSINIAGSLVLPKSSVCYFSENSSPFFNILIKCNDIEDDYQRMLEVFKYLMTTRWLPKELTKKPLNPVLGETFEANVKYSDSDAEITAFAEQISHHPPCTSSEIYCRKAGIKVNYFTPVKVNFMGTYIKLTLDGAVQIHFEKFGETFSCTSPPVAIRLFRGFSEYAGESVLTSSKSKYRIKATYYPKPLLVGHYNCLEATVYNGEEKIQRIKGQWDEELKIAPYKDKKAEYKTFYNKKEYTPGEVVQVSADKQLPTNSNVVWGALFDAIKTGQPGKAINKEKTKVEEEQRRKAAERKEKNEQWKPAHFTQDRDGFWSLNPELHK</sequence>
<dbReference type="OMA" id="HPPITTW"/>
<dbReference type="PANTHER" id="PTHR10972:SF78">
    <property type="entry name" value="OXYSTEROL-BINDING PROTEIN 1-RELATED"/>
    <property type="match status" value="1"/>
</dbReference>
<feature type="compositionally biased region" description="Low complexity" evidence="1">
    <location>
        <begin position="20"/>
        <end position="34"/>
    </location>
</feature>
<dbReference type="InterPro" id="IPR000648">
    <property type="entry name" value="Oxysterol-bd"/>
</dbReference>
<dbReference type="AlphaFoldDB" id="D3BCB3"/>
<dbReference type="Pfam" id="PF01237">
    <property type="entry name" value="Oxysterol_BP"/>
    <property type="match status" value="1"/>
</dbReference>
<protein>
    <submittedName>
        <fullName evidence="2">Oxysterol binding family protein</fullName>
    </submittedName>
</protein>
<feature type="compositionally biased region" description="Basic and acidic residues" evidence="1">
    <location>
        <begin position="335"/>
        <end position="371"/>
    </location>
</feature>
<feature type="region of interest" description="Disordered" evidence="1">
    <location>
        <begin position="333"/>
        <end position="381"/>
    </location>
</feature>
<dbReference type="Gene3D" id="3.30.70.3490">
    <property type="match status" value="1"/>
</dbReference>